<dbReference type="InterPro" id="IPR058248">
    <property type="entry name" value="Lxx211020-like"/>
</dbReference>
<accession>L0A257</accession>
<dbReference type="STRING" id="937777.Deipe_2517"/>
<evidence type="ECO:0000313" key="2">
    <source>
        <dbReference type="Proteomes" id="UP000010467"/>
    </source>
</evidence>
<organism evidence="1 2">
    <name type="scientific">Deinococcus peraridilitoris (strain DSM 19664 / LMG 22246 / CIP 109416 / KR-200)</name>
    <dbReference type="NCBI Taxonomy" id="937777"/>
    <lineage>
        <taxon>Bacteria</taxon>
        <taxon>Thermotogati</taxon>
        <taxon>Deinococcota</taxon>
        <taxon>Deinococci</taxon>
        <taxon>Deinococcales</taxon>
        <taxon>Deinococcaceae</taxon>
        <taxon>Deinococcus</taxon>
    </lineage>
</organism>
<sequence length="172" mass="18597">MWSWRLLTVLAALLVLAGGVWWLRSAPHTRQAPVETALLHVSQGGISVLNGFVLAVPPGSNVSSAYFTLRNDTEAPLGLIRASSPLAGQITLMQTATVAASDHAHAHGMQGMQPLDSLKVSPGQEVTLTPGRTHLMLEDLTRVPREGERVTLILSFQGRPDLPVELPVRRFE</sequence>
<dbReference type="Pfam" id="PF04314">
    <property type="entry name" value="PCuAC"/>
    <property type="match status" value="1"/>
</dbReference>
<proteinExistence type="predicted"/>
<dbReference type="PATRIC" id="fig|937777.3.peg.2523"/>
<dbReference type="InterPro" id="IPR007410">
    <property type="entry name" value="LpqE-like"/>
</dbReference>
<dbReference type="EMBL" id="CP003382">
    <property type="protein sequence ID" value="AFZ67983.1"/>
    <property type="molecule type" value="Genomic_DNA"/>
</dbReference>
<dbReference type="SUPFAM" id="SSF110087">
    <property type="entry name" value="DR1885-like metal-binding protein"/>
    <property type="match status" value="1"/>
</dbReference>
<dbReference type="KEGG" id="dpd:Deipe_2517"/>
<dbReference type="AlphaFoldDB" id="L0A257"/>
<name>L0A257_DEIPD</name>
<evidence type="ECO:0000313" key="1">
    <source>
        <dbReference type="EMBL" id="AFZ67983.1"/>
    </source>
</evidence>
<protein>
    <recommendedName>
        <fullName evidence="3">Copper(I)-binding protein</fullName>
    </recommendedName>
</protein>
<dbReference type="Proteomes" id="UP000010467">
    <property type="component" value="Chromosome"/>
</dbReference>
<dbReference type="PANTHER" id="PTHR36302:SF1">
    <property type="entry name" value="COPPER CHAPERONE PCU(A)C"/>
    <property type="match status" value="1"/>
</dbReference>
<dbReference type="InterPro" id="IPR036182">
    <property type="entry name" value="PCuAC_sf"/>
</dbReference>
<dbReference type="PANTHER" id="PTHR36302">
    <property type="entry name" value="BLR7088 PROTEIN"/>
    <property type="match status" value="1"/>
</dbReference>
<reference evidence="2" key="1">
    <citation type="submission" date="2012-03" db="EMBL/GenBank/DDBJ databases">
        <title>Complete sequence of chromosome of Deinococcus peraridilitoris DSM 19664.</title>
        <authorList>
            <person name="Lucas S."/>
            <person name="Copeland A."/>
            <person name="Lapidus A."/>
            <person name="Glavina del Rio T."/>
            <person name="Dalin E."/>
            <person name="Tice H."/>
            <person name="Bruce D."/>
            <person name="Goodwin L."/>
            <person name="Pitluck S."/>
            <person name="Peters L."/>
            <person name="Mikhailova N."/>
            <person name="Lu M."/>
            <person name="Kyrpides N."/>
            <person name="Mavromatis K."/>
            <person name="Ivanova N."/>
            <person name="Brettin T."/>
            <person name="Detter J.C."/>
            <person name="Han C."/>
            <person name="Larimer F."/>
            <person name="Land M."/>
            <person name="Hauser L."/>
            <person name="Markowitz V."/>
            <person name="Cheng J.-F."/>
            <person name="Hugenholtz P."/>
            <person name="Woyke T."/>
            <person name="Wu D."/>
            <person name="Pukall R."/>
            <person name="Steenblock K."/>
            <person name="Brambilla E."/>
            <person name="Klenk H.-P."/>
            <person name="Eisen J.A."/>
        </authorList>
    </citation>
    <scope>NUCLEOTIDE SEQUENCE [LARGE SCALE GENOMIC DNA]</scope>
    <source>
        <strain evidence="2">DSM 19664 / LMG 22246 / CIP 109416 / KR-200</strain>
    </source>
</reference>
<dbReference type="RefSeq" id="WP_015236285.1">
    <property type="nucleotide sequence ID" value="NC_019793.1"/>
</dbReference>
<evidence type="ECO:0008006" key="3">
    <source>
        <dbReference type="Google" id="ProtNLM"/>
    </source>
</evidence>
<dbReference type="eggNOG" id="COG2847">
    <property type="taxonomic scope" value="Bacteria"/>
</dbReference>
<dbReference type="OrthoDB" id="74144at2"/>
<dbReference type="Gene3D" id="2.60.40.1890">
    <property type="entry name" value="PCu(A)C copper chaperone"/>
    <property type="match status" value="1"/>
</dbReference>
<gene>
    <name evidence="1" type="ordered locus">Deipe_2517</name>
</gene>
<dbReference type="HOGENOM" id="CLU_1552777_0_0_0"/>
<keyword evidence="2" id="KW-1185">Reference proteome</keyword>